<evidence type="ECO:0000256" key="4">
    <source>
        <dbReference type="SAM" id="MobiDB-lite"/>
    </source>
</evidence>
<keyword evidence="1 3" id="KW-0853">WD repeat</keyword>
<feature type="repeat" description="WD" evidence="3">
    <location>
        <begin position="235"/>
        <end position="276"/>
    </location>
</feature>
<dbReference type="PROSITE" id="PS50294">
    <property type="entry name" value="WD_REPEATS_REGION"/>
    <property type="match status" value="5"/>
</dbReference>
<feature type="region of interest" description="Disordered" evidence="4">
    <location>
        <begin position="488"/>
        <end position="539"/>
    </location>
</feature>
<reference evidence="5 6" key="1">
    <citation type="submission" date="2014-04" db="EMBL/GenBank/DDBJ databases">
        <title>Evolutionary Origins and Diversification of the Mycorrhizal Mutualists.</title>
        <authorList>
            <consortium name="DOE Joint Genome Institute"/>
            <consortium name="Mycorrhizal Genomics Consortium"/>
            <person name="Kohler A."/>
            <person name="Kuo A."/>
            <person name="Nagy L.G."/>
            <person name="Floudas D."/>
            <person name="Copeland A."/>
            <person name="Barry K.W."/>
            <person name="Cichocki N."/>
            <person name="Veneault-Fourrey C."/>
            <person name="LaButti K."/>
            <person name="Lindquist E.A."/>
            <person name="Lipzen A."/>
            <person name="Lundell T."/>
            <person name="Morin E."/>
            <person name="Murat C."/>
            <person name="Riley R."/>
            <person name="Ohm R."/>
            <person name="Sun H."/>
            <person name="Tunlid A."/>
            <person name="Henrissat B."/>
            <person name="Grigoriev I.V."/>
            <person name="Hibbett D.S."/>
            <person name="Martin F."/>
        </authorList>
    </citation>
    <scope>NUCLEOTIDE SEQUENCE [LARGE SCALE GENOMIC DNA]</scope>
    <source>
        <strain evidence="5 6">MD-312</strain>
    </source>
</reference>
<dbReference type="SUPFAM" id="SSF50978">
    <property type="entry name" value="WD40 repeat-like"/>
    <property type="match status" value="1"/>
</dbReference>
<accession>A0A0C9VSX2</accession>
<dbReference type="PANTHER" id="PTHR19848">
    <property type="entry name" value="WD40 REPEAT PROTEIN"/>
    <property type="match status" value="1"/>
</dbReference>
<feature type="compositionally biased region" description="Polar residues" evidence="4">
    <location>
        <begin position="318"/>
        <end position="336"/>
    </location>
</feature>
<dbReference type="OrthoDB" id="538223at2759"/>
<dbReference type="CDD" id="cd00200">
    <property type="entry name" value="WD40"/>
    <property type="match status" value="1"/>
</dbReference>
<dbReference type="EMBL" id="KN839866">
    <property type="protein sequence ID" value="KIJ61005.1"/>
    <property type="molecule type" value="Genomic_DNA"/>
</dbReference>
<evidence type="ECO:0000313" key="6">
    <source>
        <dbReference type="Proteomes" id="UP000053820"/>
    </source>
</evidence>
<evidence type="ECO:0000256" key="1">
    <source>
        <dbReference type="ARBA" id="ARBA00022574"/>
    </source>
</evidence>
<proteinExistence type="predicted"/>
<gene>
    <name evidence="5" type="ORF">HYDPIDRAFT_116517</name>
</gene>
<dbReference type="Proteomes" id="UP000053820">
    <property type="component" value="Unassembled WGS sequence"/>
</dbReference>
<dbReference type="SMART" id="SM00320">
    <property type="entry name" value="WD40"/>
    <property type="match status" value="7"/>
</dbReference>
<dbReference type="InterPro" id="IPR001632">
    <property type="entry name" value="WD40_G-protein_beta-like"/>
</dbReference>
<feature type="repeat" description="WD" evidence="3">
    <location>
        <begin position="192"/>
        <end position="233"/>
    </location>
</feature>
<feature type="repeat" description="WD" evidence="3">
    <location>
        <begin position="149"/>
        <end position="190"/>
    </location>
</feature>
<dbReference type="PROSITE" id="PS00678">
    <property type="entry name" value="WD_REPEATS_1"/>
    <property type="match status" value="3"/>
</dbReference>
<feature type="compositionally biased region" description="Low complexity" evidence="4">
    <location>
        <begin position="504"/>
        <end position="522"/>
    </location>
</feature>
<feature type="repeat" description="WD" evidence="3">
    <location>
        <begin position="63"/>
        <end position="104"/>
    </location>
</feature>
<protein>
    <recommendedName>
        <fullName evidence="7">WD40 repeat-like protein</fullName>
    </recommendedName>
</protein>
<evidence type="ECO:0008006" key="7">
    <source>
        <dbReference type="Google" id="ProtNLM"/>
    </source>
</evidence>
<feature type="repeat" description="WD" evidence="3">
    <location>
        <begin position="21"/>
        <end position="62"/>
    </location>
</feature>
<dbReference type="Pfam" id="PF00400">
    <property type="entry name" value="WD40"/>
    <property type="match status" value="7"/>
</dbReference>
<dbReference type="PANTHER" id="PTHR19848:SF8">
    <property type="entry name" value="F-BOX AND WD REPEAT DOMAIN CONTAINING 7"/>
    <property type="match status" value="1"/>
</dbReference>
<dbReference type="Gene3D" id="2.130.10.10">
    <property type="entry name" value="YVTN repeat-like/Quinoprotein amine dehydrogenase"/>
    <property type="match status" value="3"/>
</dbReference>
<organism evidence="5 6">
    <name type="scientific">Hydnomerulius pinastri MD-312</name>
    <dbReference type="NCBI Taxonomy" id="994086"/>
    <lineage>
        <taxon>Eukaryota</taxon>
        <taxon>Fungi</taxon>
        <taxon>Dikarya</taxon>
        <taxon>Basidiomycota</taxon>
        <taxon>Agaricomycotina</taxon>
        <taxon>Agaricomycetes</taxon>
        <taxon>Agaricomycetidae</taxon>
        <taxon>Boletales</taxon>
        <taxon>Boletales incertae sedis</taxon>
        <taxon>Leucogyrophana</taxon>
    </lineage>
</organism>
<dbReference type="PRINTS" id="PR00320">
    <property type="entry name" value="GPROTEINBRPT"/>
</dbReference>
<name>A0A0C9VSX2_9AGAM</name>
<keyword evidence="2" id="KW-0677">Repeat</keyword>
<evidence type="ECO:0000256" key="2">
    <source>
        <dbReference type="ARBA" id="ARBA00022737"/>
    </source>
</evidence>
<dbReference type="InterPro" id="IPR019775">
    <property type="entry name" value="WD40_repeat_CS"/>
</dbReference>
<dbReference type="HOGENOM" id="CLU_000288_57_33_1"/>
<feature type="region of interest" description="Disordered" evidence="4">
    <location>
        <begin position="421"/>
        <end position="440"/>
    </location>
</feature>
<evidence type="ECO:0000256" key="3">
    <source>
        <dbReference type="PROSITE-ProRule" id="PRU00221"/>
    </source>
</evidence>
<dbReference type="PRINTS" id="PR00319">
    <property type="entry name" value="GPROTEINB"/>
</dbReference>
<feature type="repeat" description="WD" evidence="3">
    <location>
        <begin position="277"/>
        <end position="318"/>
    </location>
</feature>
<dbReference type="InterPro" id="IPR020472">
    <property type="entry name" value="WD40_PAC1"/>
</dbReference>
<dbReference type="AlphaFoldDB" id="A0A0C9VSX2"/>
<feature type="region of interest" description="Disordered" evidence="4">
    <location>
        <begin position="315"/>
        <end position="381"/>
    </location>
</feature>
<dbReference type="InterPro" id="IPR001680">
    <property type="entry name" value="WD40_rpt"/>
</dbReference>
<keyword evidence="6" id="KW-1185">Reference proteome</keyword>
<dbReference type="PROSITE" id="PS50082">
    <property type="entry name" value="WD_REPEATS_2"/>
    <property type="match status" value="6"/>
</dbReference>
<dbReference type="InterPro" id="IPR015943">
    <property type="entry name" value="WD40/YVTN_repeat-like_dom_sf"/>
</dbReference>
<evidence type="ECO:0000313" key="5">
    <source>
        <dbReference type="EMBL" id="KIJ61005.1"/>
    </source>
</evidence>
<sequence>MHGASTESISHAQKPVLTTRMLGHAKAISGVVFLPEGDRVVTCSWDQTVRLWDTATGDEEGEPMEHGGIVNCVAVTKDGKWIVSGGSDYKLKVWEVETQKLVEVWEGHARAIHSVAISPDGEFVASGDGIGRIVIREAKSGGEIRHSIETGKRTLVTSLCFSPSGDKIASGNDDCTIRVFDVASADLLLGPIKGHENYVNSVLWTLDGSYLFSGSADCTIRKWDSDTGHPVGDPWRGHTRDINSLALSPDGTCIASASDDNTVRFWDTDSGCQLGELREHDWQVHAVTFSPSGEFIASGGWDRIISIWRAPRSHEIQKQASTSSHQLPAVTTSSPPDNDARRQQSIIGVDRDHTFFDVPSASQSRPRNPNPNPRTSRTRGSAFSWKTLSRLLFRHPHDSAPRLEVATIYPGYAPPRTYVAPAGDETSTETPLEPIPTTPGDYGRYSVILISGSDSDSPEGDQASREIPAEQRSHFCCGLFSRRTARAQTAPLQPSPIELPQRTASSSGASPPPAVVATNPTTQDMLDLPAVAGPSSDAS</sequence>
<dbReference type="InterPro" id="IPR036322">
    <property type="entry name" value="WD40_repeat_dom_sf"/>
</dbReference>